<feature type="compositionally biased region" description="Low complexity" evidence="1">
    <location>
        <begin position="250"/>
        <end position="270"/>
    </location>
</feature>
<gene>
    <name evidence="3" type="ORF">OFUS_LOCUS12383</name>
</gene>
<organism evidence="3 4">
    <name type="scientific">Owenia fusiformis</name>
    <name type="common">Polychaete worm</name>
    <dbReference type="NCBI Taxonomy" id="6347"/>
    <lineage>
        <taxon>Eukaryota</taxon>
        <taxon>Metazoa</taxon>
        <taxon>Spiralia</taxon>
        <taxon>Lophotrochozoa</taxon>
        <taxon>Annelida</taxon>
        <taxon>Polychaeta</taxon>
        <taxon>Sedentaria</taxon>
        <taxon>Canalipalpata</taxon>
        <taxon>Sabellida</taxon>
        <taxon>Oweniida</taxon>
        <taxon>Oweniidae</taxon>
        <taxon>Owenia</taxon>
    </lineage>
</organism>
<reference evidence="3" key="1">
    <citation type="submission" date="2022-03" db="EMBL/GenBank/DDBJ databases">
        <authorList>
            <person name="Martin C."/>
        </authorList>
    </citation>
    <scope>NUCLEOTIDE SEQUENCE</scope>
</reference>
<keyword evidence="4" id="KW-1185">Reference proteome</keyword>
<dbReference type="AlphaFoldDB" id="A0A8J1U1B7"/>
<dbReference type="EMBL" id="CAIIXF020000006">
    <property type="protein sequence ID" value="CAH1786494.1"/>
    <property type="molecule type" value="Genomic_DNA"/>
</dbReference>
<comment type="caution">
    <text evidence="3">The sequence shown here is derived from an EMBL/GenBank/DDBJ whole genome shotgun (WGS) entry which is preliminary data.</text>
</comment>
<feature type="compositionally biased region" description="Polar residues" evidence="1">
    <location>
        <begin position="237"/>
        <end position="249"/>
    </location>
</feature>
<accession>A0A8J1U1B7</accession>
<feature type="region of interest" description="Disordered" evidence="1">
    <location>
        <begin position="177"/>
        <end position="211"/>
    </location>
</feature>
<evidence type="ECO:0000313" key="4">
    <source>
        <dbReference type="Proteomes" id="UP000749559"/>
    </source>
</evidence>
<sequence length="408" mass="45286">MDCAFIIKDDTEAHTDIARIIDQELSRGHLRLEMRYKTIDQLILLLLHLVSCQTGDVTVVDIQNWTGTFSVYFVLSPNISYDGWKVYFRFSTSINFFTAFDSARECSSADKTVLILKNVSYNKDGGSCKKEDTVTSSSCGFQATYSAPEEPSIEVGLVDTLDALTCSYTSTSTHNLVSTVQPTTDHTTNTQSTTSSPTTTQSTTSSPTTTQSTIVTSLLTTTQITTNDQSIITQTTNKEQSTSQTTYNIPTNTNDSTTTTQTTNDTPTTSHITNHQLDTTQAIDGLVTTLKTAAIQNVTITSNISTPSLTISANTTWMLLTMYRKDKNPEVMYFATDPMSLIIGTSGILILMGIIGFVVFLDLATSWRYKDFRRRNKIKPKRKKKSKKKKKERNITPIMEDNLALDNI</sequence>
<keyword evidence="2" id="KW-0472">Membrane</keyword>
<evidence type="ECO:0000256" key="2">
    <source>
        <dbReference type="SAM" id="Phobius"/>
    </source>
</evidence>
<dbReference type="Proteomes" id="UP000749559">
    <property type="component" value="Unassembled WGS sequence"/>
</dbReference>
<evidence type="ECO:0000256" key="1">
    <source>
        <dbReference type="SAM" id="MobiDB-lite"/>
    </source>
</evidence>
<evidence type="ECO:0000313" key="3">
    <source>
        <dbReference type="EMBL" id="CAH1786494.1"/>
    </source>
</evidence>
<keyword evidence="2" id="KW-1133">Transmembrane helix</keyword>
<keyword evidence="2" id="KW-0812">Transmembrane</keyword>
<feature type="compositionally biased region" description="Low complexity" evidence="1">
    <location>
        <begin position="179"/>
        <end position="211"/>
    </location>
</feature>
<proteinExistence type="predicted"/>
<name>A0A8J1U1B7_OWEFU</name>
<feature type="transmembrane region" description="Helical" evidence="2">
    <location>
        <begin position="341"/>
        <end position="365"/>
    </location>
</feature>
<protein>
    <submittedName>
        <fullName evidence="3">Uncharacterized protein</fullName>
    </submittedName>
</protein>
<feature type="region of interest" description="Disordered" evidence="1">
    <location>
        <begin position="234"/>
        <end position="270"/>
    </location>
</feature>